<gene>
    <name evidence="2" type="ORF">SAMEA3375112_01990</name>
</gene>
<dbReference type="RefSeq" id="WP_077716235.1">
    <property type="nucleotide sequence ID" value="NZ_BITL01000037.1"/>
</dbReference>
<dbReference type="Proteomes" id="UP000189137">
    <property type="component" value="Unassembled WGS sequence"/>
</dbReference>
<comment type="caution">
    <text evidence="2">The sequence shown here is derived from an EMBL/GenBank/DDBJ whole genome shotgun (WGS) entry which is preliminary data.</text>
</comment>
<protein>
    <recommendedName>
        <fullName evidence="1">Gp28/Gp37-like domain-containing protein</fullName>
    </recommendedName>
</protein>
<evidence type="ECO:0000313" key="3">
    <source>
        <dbReference type="Proteomes" id="UP000189137"/>
    </source>
</evidence>
<dbReference type="Pfam" id="PF14594">
    <property type="entry name" value="Sipho_Gp37"/>
    <property type="match status" value="1"/>
</dbReference>
<evidence type="ECO:0000259" key="1">
    <source>
        <dbReference type="Pfam" id="PF14594"/>
    </source>
</evidence>
<evidence type="ECO:0000313" key="2">
    <source>
        <dbReference type="EMBL" id="SJS40065.1"/>
    </source>
</evidence>
<name>A0A9X8RIZ9_CLODI</name>
<feature type="domain" description="Gp28/Gp37-like" evidence="1">
    <location>
        <begin position="5"/>
        <end position="345"/>
    </location>
</feature>
<dbReference type="EMBL" id="FUPS01000006">
    <property type="protein sequence ID" value="SJS40065.1"/>
    <property type="molecule type" value="Genomic_DNA"/>
</dbReference>
<dbReference type="InterPro" id="IPR029432">
    <property type="entry name" value="Gp28/Gp37-like_dom"/>
</dbReference>
<dbReference type="AlphaFoldDB" id="A0A9X8RIZ9"/>
<organism evidence="2 3">
    <name type="scientific">Clostridioides difficile</name>
    <name type="common">Peptoclostridium difficile</name>
    <dbReference type="NCBI Taxonomy" id="1496"/>
    <lineage>
        <taxon>Bacteria</taxon>
        <taxon>Bacillati</taxon>
        <taxon>Bacillota</taxon>
        <taxon>Clostridia</taxon>
        <taxon>Peptostreptococcales</taxon>
        <taxon>Peptostreptococcaceae</taxon>
        <taxon>Clostridioides</taxon>
    </lineage>
</organism>
<reference evidence="2 3" key="1">
    <citation type="submission" date="2017-02" db="EMBL/GenBank/DDBJ databases">
        <authorList>
            <consortium name="Pathogen Informatics"/>
        </authorList>
    </citation>
    <scope>NUCLEOTIDE SEQUENCE [LARGE SCALE GENOMIC DNA]</scope>
    <source>
        <strain evidence="2 3">VRECD0157</strain>
    </source>
</reference>
<sequence>MQQSIRILDKNINLIAEIDNYEELQIIKKFHKVGEFSLKINANKNHVDKLVKNNIILLGKNYNKVCLILHREFMYTETGEKSDILSVKGVDLKGLLNRRLIIPDTGEAFESHEGTQEEIIKAFVNNNCVDPSNSKRVIDNLIISENKNLGSADMWRSSYENLSDKIQEISEFCGLGWEVVLDANKKKFIFDVITGKDLTINQTENPPIIFRSDFNNIRARHFTESIINSKNVVYAGAREDATKLVISTGEVEGFERNEVFADVSENTISILQKEGEIKLKEYEELKSFELEIDPKNTFMYEKDYKLGDIVTVQDRKLKVTMDTRIVEVQESYSKNGIKLKITFGSSIPTLFSKIKRMVK</sequence>
<proteinExistence type="predicted"/>
<accession>A0A9X8RIZ9</accession>